<protein>
    <submittedName>
        <fullName evidence="1">Uncharacterized protein</fullName>
    </submittedName>
</protein>
<organism evidence="1">
    <name type="scientific">Spirodela intermedia</name>
    <name type="common">Intermediate duckweed</name>
    <dbReference type="NCBI Taxonomy" id="51605"/>
    <lineage>
        <taxon>Eukaryota</taxon>
        <taxon>Viridiplantae</taxon>
        <taxon>Streptophyta</taxon>
        <taxon>Embryophyta</taxon>
        <taxon>Tracheophyta</taxon>
        <taxon>Spermatophyta</taxon>
        <taxon>Magnoliopsida</taxon>
        <taxon>Liliopsida</taxon>
        <taxon>Araceae</taxon>
        <taxon>Lemnoideae</taxon>
        <taxon>Spirodela</taxon>
    </lineage>
</organism>
<dbReference type="EMBL" id="CACRZD030000018">
    <property type="protein sequence ID" value="CAA6673463.1"/>
    <property type="molecule type" value="Genomic_DNA"/>
</dbReference>
<dbReference type="Proteomes" id="UP001189122">
    <property type="component" value="Unassembled WGS sequence"/>
</dbReference>
<dbReference type="EMBL" id="LR743605">
    <property type="protein sequence ID" value="CAA2634471.1"/>
    <property type="molecule type" value="Genomic_DNA"/>
</dbReference>
<dbReference type="AlphaFoldDB" id="A0A7I8JV29"/>
<keyword evidence="2" id="KW-1185">Reference proteome</keyword>
<reference evidence="1 2" key="1">
    <citation type="submission" date="2019-12" db="EMBL/GenBank/DDBJ databases">
        <authorList>
            <person name="Scholz U."/>
            <person name="Mascher M."/>
            <person name="Fiebig A."/>
        </authorList>
    </citation>
    <scope>NUCLEOTIDE SEQUENCE</scope>
</reference>
<accession>A0A7I8JV29</accession>
<proteinExistence type="predicted"/>
<dbReference type="SUPFAM" id="SSF56672">
    <property type="entry name" value="DNA/RNA polymerases"/>
    <property type="match status" value="1"/>
</dbReference>
<evidence type="ECO:0000313" key="1">
    <source>
        <dbReference type="EMBL" id="CAA2634471.1"/>
    </source>
</evidence>
<dbReference type="CDD" id="cd09272">
    <property type="entry name" value="RNase_HI_RT_Ty1"/>
    <property type="match status" value="1"/>
</dbReference>
<sequence length="225" mass="25018">MSNYKPACTLIEAKHCIGASKESDQVDKGSYQQLVGKLIYLAHTRLDIAYLVGVLSQYMHEGDSLTVGIYTDVDYVGSVDDRRSTTGYCYLIGGNLVTWQSQKQRVVAQSSVEAEFRAMALGICEGIWIKNILNDLQIPMEGLITLFCDNQSTISIAHDPVQHNKSKHIEVGRHFIKEKLELGMFCTEYVSSTNQLADILTKGISVIELCKQRSKLGMNDIHAPA</sequence>
<dbReference type="PANTHER" id="PTHR11439">
    <property type="entry name" value="GAG-POL-RELATED RETROTRANSPOSON"/>
    <property type="match status" value="1"/>
</dbReference>
<name>A0A7I8JV29_SPIIN</name>
<evidence type="ECO:0000313" key="2">
    <source>
        <dbReference type="Proteomes" id="UP001189122"/>
    </source>
</evidence>
<gene>
    <name evidence="1" type="ORF">SI7747_18019880</name>
</gene>
<dbReference type="PANTHER" id="PTHR11439:SF470">
    <property type="entry name" value="CYSTEINE-RICH RLK (RECEPTOR-LIKE PROTEIN KINASE) 8"/>
    <property type="match status" value="1"/>
</dbReference>
<dbReference type="InterPro" id="IPR043502">
    <property type="entry name" value="DNA/RNA_pol_sf"/>
</dbReference>